<dbReference type="EMBL" id="ML991784">
    <property type="protein sequence ID" value="KAF2236667.1"/>
    <property type="molecule type" value="Genomic_DNA"/>
</dbReference>
<reference evidence="1" key="1">
    <citation type="journal article" date="2020" name="Stud. Mycol.">
        <title>101 Dothideomycetes genomes: a test case for predicting lifestyles and emergence of pathogens.</title>
        <authorList>
            <person name="Haridas S."/>
            <person name="Albert R."/>
            <person name="Binder M."/>
            <person name="Bloem J."/>
            <person name="Labutti K."/>
            <person name="Salamov A."/>
            <person name="Andreopoulos B."/>
            <person name="Baker S."/>
            <person name="Barry K."/>
            <person name="Bills G."/>
            <person name="Bluhm B."/>
            <person name="Cannon C."/>
            <person name="Castanera R."/>
            <person name="Culley D."/>
            <person name="Daum C."/>
            <person name="Ezra D."/>
            <person name="Gonzalez J."/>
            <person name="Henrissat B."/>
            <person name="Kuo A."/>
            <person name="Liang C."/>
            <person name="Lipzen A."/>
            <person name="Lutzoni F."/>
            <person name="Magnuson J."/>
            <person name="Mondo S."/>
            <person name="Nolan M."/>
            <person name="Ohm R."/>
            <person name="Pangilinan J."/>
            <person name="Park H.-J."/>
            <person name="Ramirez L."/>
            <person name="Alfaro M."/>
            <person name="Sun H."/>
            <person name="Tritt A."/>
            <person name="Yoshinaga Y."/>
            <person name="Zwiers L.-H."/>
            <person name="Turgeon B."/>
            <person name="Goodwin S."/>
            <person name="Spatafora J."/>
            <person name="Crous P."/>
            <person name="Grigoriev I."/>
        </authorList>
    </citation>
    <scope>NUCLEOTIDE SEQUENCE</scope>
    <source>
        <strain evidence="1">Tuck. ex Michener</strain>
    </source>
</reference>
<name>A0A6A6HF57_VIRVR</name>
<dbReference type="AlphaFoldDB" id="A0A6A6HF57"/>
<sequence length="250" mass="27732">MATRACRATSDFGKLSTQRNNHMSGFDSLPSFLVMRSDSEALAKLKVNPTASDIIHGPWLRHSSLPALDSCGNILSLAPDSVRCWYSGTKDCDSRRGKSGFMKIVPEEYFGRRRLASALAVIFENEGMLGARQEQSLISIRLILPRPAVSRRPVTILGWATAFLTHNSQAHRQRRILISAEPYAGRYNRKEEHSASCNNEPKDWEGILNEISLSSATLRGKIRNVLATAGARYFGLDVPEGPTMIVDRES</sequence>
<accession>A0A6A6HF57</accession>
<protein>
    <submittedName>
        <fullName evidence="1">Uncharacterized protein</fullName>
    </submittedName>
</protein>
<proteinExistence type="predicted"/>
<organism evidence="1 2">
    <name type="scientific">Viridothelium virens</name>
    <name type="common">Speckled blister lichen</name>
    <name type="synonym">Trypethelium virens</name>
    <dbReference type="NCBI Taxonomy" id="1048519"/>
    <lineage>
        <taxon>Eukaryota</taxon>
        <taxon>Fungi</taxon>
        <taxon>Dikarya</taxon>
        <taxon>Ascomycota</taxon>
        <taxon>Pezizomycotina</taxon>
        <taxon>Dothideomycetes</taxon>
        <taxon>Dothideomycetes incertae sedis</taxon>
        <taxon>Trypetheliales</taxon>
        <taxon>Trypetheliaceae</taxon>
        <taxon>Viridothelium</taxon>
    </lineage>
</organism>
<gene>
    <name evidence="1" type="ORF">EV356DRAFT_565479</name>
</gene>
<dbReference type="Proteomes" id="UP000800092">
    <property type="component" value="Unassembled WGS sequence"/>
</dbReference>
<keyword evidence="2" id="KW-1185">Reference proteome</keyword>
<evidence type="ECO:0000313" key="2">
    <source>
        <dbReference type="Proteomes" id="UP000800092"/>
    </source>
</evidence>
<evidence type="ECO:0000313" key="1">
    <source>
        <dbReference type="EMBL" id="KAF2236667.1"/>
    </source>
</evidence>